<evidence type="ECO:0000313" key="11">
    <source>
        <dbReference type="Proteomes" id="UP000030693"/>
    </source>
</evidence>
<comment type="similarity">
    <text evidence="5">Belongs to the WD repeat WDR3/UTP12 family.</text>
</comment>
<dbReference type="PANTHER" id="PTHR19853:SF0">
    <property type="entry name" value="WD REPEAT-CONTAINING PROTEIN 3"/>
    <property type="match status" value="1"/>
</dbReference>
<dbReference type="PANTHER" id="PTHR19853">
    <property type="entry name" value="WD REPEAT CONTAINING PROTEIN 3 WDR3"/>
    <property type="match status" value="1"/>
</dbReference>
<dbReference type="CDD" id="cd00200">
    <property type="entry name" value="WD40"/>
    <property type="match status" value="1"/>
</dbReference>
<feature type="repeat" description="WD" evidence="6">
    <location>
        <begin position="153"/>
        <end position="194"/>
    </location>
</feature>
<evidence type="ECO:0000256" key="6">
    <source>
        <dbReference type="PROSITE-ProRule" id="PRU00221"/>
    </source>
</evidence>
<evidence type="ECO:0000259" key="9">
    <source>
        <dbReference type="Pfam" id="PF04003"/>
    </source>
</evidence>
<feature type="repeat" description="WD" evidence="6">
    <location>
        <begin position="519"/>
        <end position="560"/>
    </location>
</feature>
<keyword evidence="2 6" id="KW-0853">WD repeat</keyword>
<dbReference type="eggNOG" id="KOG0306">
    <property type="taxonomic scope" value="Eukaryota"/>
</dbReference>
<keyword evidence="11" id="KW-1185">Reference proteome</keyword>
<dbReference type="InterPro" id="IPR007148">
    <property type="entry name" value="SSU_processome_Utp12"/>
</dbReference>
<keyword evidence="7" id="KW-0175">Coiled coil</keyword>
<dbReference type="InterPro" id="IPR011047">
    <property type="entry name" value="Quinoprotein_ADH-like_sf"/>
</dbReference>
<dbReference type="SUPFAM" id="SSF50998">
    <property type="entry name" value="Quinoprotein alcohol dehydrogenase-like"/>
    <property type="match status" value="1"/>
</dbReference>
<dbReference type="GO" id="GO:0032040">
    <property type="term" value="C:small-subunit processome"/>
    <property type="evidence" value="ECO:0007669"/>
    <property type="project" value="TreeGrafter"/>
</dbReference>
<evidence type="ECO:0000256" key="5">
    <source>
        <dbReference type="ARBA" id="ARBA00038229"/>
    </source>
</evidence>
<dbReference type="OMA" id="VWCESEE"/>
<feature type="region of interest" description="Disordered" evidence="8">
    <location>
        <begin position="841"/>
        <end position="866"/>
    </location>
</feature>
<evidence type="ECO:0000256" key="8">
    <source>
        <dbReference type="SAM" id="MobiDB-lite"/>
    </source>
</evidence>
<dbReference type="InterPro" id="IPR020472">
    <property type="entry name" value="WD40_PAC1"/>
</dbReference>
<dbReference type="InterPro" id="IPR015943">
    <property type="entry name" value="WD40/YVTN_repeat-like_dom_sf"/>
</dbReference>
<organism evidence="10">
    <name type="scientific">Fonticula alba</name>
    <name type="common">Slime mold</name>
    <dbReference type="NCBI Taxonomy" id="691883"/>
    <lineage>
        <taxon>Eukaryota</taxon>
        <taxon>Rotosphaerida</taxon>
        <taxon>Fonticulaceae</taxon>
        <taxon>Fonticula</taxon>
    </lineage>
</organism>
<evidence type="ECO:0000256" key="1">
    <source>
        <dbReference type="ARBA" id="ARBA00004604"/>
    </source>
</evidence>
<dbReference type="PROSITE" id="PS50294">
    <property type="entry name" value="WD_REPEATS_REGION"/>
    <property type="match status" value="6"/>
</dbReference>
<dbReference type="PROSITE" id="PS50082">
    <property type="entry name" value="WD_REPEATS_2"/>
    <property type="match status" value="7"/>
</dbReference>
<feature type="region of interest" description="Disordered" evidence="8">
    <location>
        <begin position="382"/>
        <end position="416"/>
    </location>
</feature>
<feature type="repeat" description="WD" evidence="6">
    <location>
        <begin position="477"/>
        <end position="518"/>
    </location>
</feature>
<dbReference type="GO" id="GO:0030490">
    <property type="term" value="P:maturation of SSU-rRNA"/>
    <property type="evidence" value="ECO:0007669"/>
    <property type="project" value="TreeGrafter"/>
</dbReference>
<feature type="repeat" description="WD" evidence="6">
    <location>
        <begin position="561"/>
        <end position="602"/>
    </location>
</feature>
<proteinExistence type="inferred from homology"/>
<feature type="compositionally biased region" description="Basic residues" evidence="8">
    <location>
        <begin position="317"/>
        <end position="326"/>
    </location>
</feature>
<dbReference type="STRING" id="691883.A0A058Z5F8"/>
<dbReference type="InterPro" id="IPR001680">
    <property type="entry name" value="WD40_rpt"/>
</dbReference>
<keyword evidence="3" id="KW-0677">Repeat</keyword>
<dbReference type="InterPro" id="IPR051570">
    <property type="entry name" value="TBC1_cilium_biogenesis"/>
</dbReference>
<dbReference type="PRINTS" id="PR00320">
    <property type="entry name" value="GPROTEINBRPT"/>
</dbReference>
<dbReference type="Pfam" id="PF25172">
    <property type="entry name" value="Beta-prop_WDR3_2nd"/>
    <property type="match status" value="1"/>
</dbReference>
<dbReference type="Pfam" id="PF04003">
    <property type="entry name" value="Utp12"/>
    <property type="match status" value="1"/>
</dbReference>
<dbReference type="GO" id="GO:0034388">
    <property type="term" value="C:Pwp2p-containing subcomplex of 90S preribosome"/>
    <property type="evidence" value="ECO:0007669"/>
    <property type="project" value="TreeGrafter"/>
</dbReference>
<evidence type="ECO:0000313" key="10">
    <source>
        <dbReference type="EMBL" id="KCV69499.1"/>
    </source>
</evidence>
<feature type="coiled-coil region" evidence="7">
    <location>
        <begin position="642"/>
        <end position="675"/>
    </location>
</feature>
<dbReference type="GO" id="GO:0030515">
    <property type="term" value="F:snoRNA binding"/>
    <property type="evidence" value="ECO:0007669"/>
    <property type="project" value="TreeGrafter"/>
</dbReference>
<comment type="subcellular location">
    <subcellularLocation>
        <location evidence="1">Nucleus</location>
        <location evidence="1">Nucleolus</location>
    </subcellularLocation>
</comment>
<keyword evidence="4" id="KW-0539">Nucleus</keyword>
<feature type="repeat" description="WD" evidence="6">
    <location>
        <begin position="69"/>
        <end position="104"/>
    </location>
</feature>
<dbReference type="RefSeq" id="XP_009496064.1">
    <property type="nucleotide sequence ID" value="XM_009497789.1"/>
</dbReference>
<dbReference type="Pfam" id="PF25173">
    <property type="entry name" value="Beta-prop_WDR3_1st"/>
    <property type="match status" value="1"/>
</dbReference>
<protein>
    <recommendedName>
        <fullName evidence="9">Small-subunit processome Utp12 domain-containing protein</fullName>
    </recommendedName>
</protein>
<sequence>MSKTYLRYEALSSFGVVTSPDALPASVFAPATDLSVGQIRASLTNRVFSAAGEVVIVWDIRRGEMAARLEGGSHMVTSLAVSPQAHLLAVGYADGAVRLFDTRTLTLRVVLSGHRSAVTAFCFDAAGVRLASGSRDCAIVVWDCVEETGLFRLRGHKDSITGLVFANQARHIVSSSADNLVKLWDLQTQHCMETVVGHNSSVLSMSLSPDERYLVTGSASGEVRVYHVSAEALEAQVTTHSLETSTAAAGATTTSAGAAVGGVPQAVSLWGVLPRPTTDRVLSVSFAGPKGNFLVVQGGGRAAHIFRLRSEAEIKRKASRKRRRRASKAEQAAGEESDHSDSESVAAAAAAAAAEEPELLPGDIFIWDFELMTREDEYDVSIRRGRGGSGSDSESDADADAEAGSDSESEADEMDAETGAKVVVQKALGFTQARSLEMTDDVLAVCISRDSKFLAISLLDSTIKVFYLDTMRFFLSLYGHKLPALSIDISDDASLLVSGSADRTVKIWGLDFGDCHRSLIAHGDSVMAVRFVPETHYFWSAGKDKLIKQWDADKFENIQSLDGHHAEVWALAVSAKGDFVVSGSHDRSIRIWERSPEQLILQEERERQMEEMFEAPVAEEDTAAAADDDSADRAALKSLDTVRASERLLEALEIAEQEEEKLREHERALNVRRAAGIDVSGIQPPTAHPLMMAYRCKTPSAFVLHIASSIRAADLETSLLLLPFSHLNILMKYVQNWLAAADPASASAVLPGAESPGPQPGGLYIELSMRILLFLLDIHHSQIVSTRSLHACLVDLQTKAKVVVRRHRHLIGYNTAALSFIRREFEALHGSVMTDPAHLLTGKQDAAGGGSSAKKKRTRRVTSVSS</sequence>
<dbReference type="GeneID" id="20528646"/>
<accession>A0A058Z5F8</accession>
<reference evidence="10" key="1">
    <citation type="submission" date="2013-04" db="EMBL/GenBank/DDBJ databases">
        <title>The Genome Sequence of Fonticula alba ATCC 38817.</title>
        <authorList>
            <consortium name="The Broad Institute Genomics Platform"/>
            <person name="Russ C."/>
            <person name="Cuomo C."/>
            <person name="Burger G."/>
            <person name="Gray M.W."/>
            <person name="Holland P.W.H."/>
            <person name="King N."/>
            <person name="Lang F.B.F."/>
            <person name="Roger A.J."/>
            <person name="Ruiz-Trillo I."/>
            <person name="Brown M."/>
            <person name="Walker B."/>
            <person name="Young S."/>
            <person name="Zeng Q."/>
            <person name="Gargeya S."/>
            <person name="Fitzgerald M."/>
            <person name="Haas B."/>
            <person name="Abouelleil A."/>
            <person name="Allen A.W."/>
            <person name="Alvarado L."/>
            <person name="Arachchi H.M."/>
            <person name="Berlin A.M."/>
            <person name="Chapman S.B."/>
            <person name="Gainer-Dewar J."/>
            <person name="Goldberg J."/>
            <person name="Griggs A."/>
            <person name="Gujja S."/>
            <person name="Hansen M."/>
            <person name="Howarth C."/>
            <person name="Imamovic A."/>
            <person name="Ireland A."/>
            <person name="Larimer J."/>
            <person name="McCowan C."/>
            <person name="Murphy C."/>
            <person name="Pearson M."/>
            <person name="Poon T.W."/>
            <person name="Priest M."/>
            <person name="Roberts A."/>
            <person name="Saif S."/>
            <person name="Shea T."/>
            <person name="Sisk P."/>
            <person name="Sykes S."/>
            <person name="Wortman J."/>
            <person name="Nusbaum C."/>
            <person name="Birren B."/>
        </authorList>
    </citation>
    <scope>NUCLEOTIDE SEQUENCE [LARGE SCALE GENOMIC DNA]</scope>
    <source>
        <strain evidence="10">ATCC 38817</strain>
    </source>
</reference>
<name>A0A058Z5F8_FONAL</name>
<dbReference type="InterPro" id="IPR019775">
    <property type="entry name" value="WD40_repeat_CS"/>
</dbReference>
<dbReference type="AlphaFoldDB" id="A0A058Z5F8"/>
<evidence type="ECO:0000256" key="3">
    <source>
        <dbReference type="ARBA" id="ARBA00022737"/>
    </source>
</evidence>
<dbReference type="EMBL" id="KB932206">
    <property type="protein sequence ID" value="KCV69499.1"/>
    <property type="molecule type" value="Genomic_DNA"/>
</dbReference>
<evidence type="ECO:0000256" key="7">
    <source>
        <dbReference type="SAM" id="Coils"/>
    </source>
</evidence>
<evidence type="ECO:0000256" key="4">
    <source>
        <dbReference type="ARBA" id="ARBA00023242"/>
    </source>
</evidence>
<feature type="compositionally biased region" description="Acidic residues" evidence="8">
    <location>
        <begin position="393"/>
        <end position="416"/>
    </location>
</feature>
<feature type="repeat" description="WD" evidence="6">
    <location>
        <begin position="195"/>
        <end position="236"/>
    </location>
</feature>
<dbReference type="SMART" id="SM00320">
    <property type="entry name" value="WD40"/>
    <property type="match status" value="8"/>
</dbReference>
<dbReference type="Gene3D" id="2.130.10.10">
    <property type="entry name" value="YVTN repeat-like/Quinoprotein amine dehydrogenase"/>
    <property type="match status" value="3"/>
</dbReference>
<dbReference type="OrthoDB" id="407922at2759"/>
<dbReference type="PROSITE" id="PS00678">
    <property type="entry name" value="WD_REPEATS_1"/>
    <property type="match status" value="1"/>
</dbReference>
<feature type="domain" description="Small-subunit processome Utp12" evidence="9">
    <location>
        <begin position="701"/>
        <end position="822"/>
    </location>
</feature>
<evidence type="ECO:0000256" key="2">
    <source>
        <dbReference type="ARBA" id="ARBA00022574"/>
    </source>
</evidence>
<gene>
    <name evidence="10" type="ORF">H696_03921</name>
</gene>
<dbReference type="Proteomes" id="UP000030693">
    <property type="component" value="Unassembled WGS sequence"/>
</dbReference>
<dbReference type="FunFam" id="2.130.10.10:FF:000755">
    <property type="entry name" value="WD repeat-containing protein 3"/>
    <property type="match status" value="1"/>
</dbReference>
<feature type="region of interest" description="Disordered" evidence="8">
    <location>
        <begin position="317"/>
        <end position="350"/>
    </location>
</feature>
<feature type="repeat" description="WD" evidence="6">
    <location>
        <begin position="111"/>
        <end position="143"/>
    </location>
</feature>